<accession>A0ABQ6GYE5</accession>
<evidence type="ECO:0000313" key="2">
    <source>
        <dbReference type="EMBL" id="GLX79221.1"/>
    </source>
</evidence>
<sequence>MITSSKHFLATLFLFSALAVNNCTAEELPIRLQVALMSKIVAMEHNLATKQKISIFVLGAPKVFELLQQDIGFQMGNSKLVAVDQGDRPPEKQYDVIYIGAFAENKQAMAYAKRYNVMSLYPKIAGKTQIGSLGLGIKSGKPTFYLDLEQSEAENLHWNAKIIKLAQLK</sequence>
<dbReference type="Proteomes" id="UP001157186">
    <property type="component" value="Unassembled WGS sequence"/>
</dbReference>
<organism evidence="2 3">
    <name type="scientific">Thalassotalea insulae</name>
    <dbReference type="NCBI Taxonomy" id="2056778"/>
    <lineage>
        <taxon>Bacteria</taxon>
        <taxon>Pseudomonadati</taxon>
        <taxon>Pseudomonadota</taxon>
        <taxon>Gammaproteobacteria</taxon>
        <taxon>Alteromonadales</taxon>
        <taxon>Colwelliaceae</taxon>
        <taxon>Thalassotalea</taxon>
    </lineage>
</organism>
<dbReference type="EMBL" id="BSST01000001">
    <property type="protein sequence ID" value="GLX79221.1"/>
    <property type="molecule type" value="Genomic_DNA"/>
</dbReference>
<name>A0ABQ6GYE5_9GAMM</name>
<comment type="caution">
    <text evidence="2">The sequence shown here is derived from an EMBL/GenBank/DDBJ whole genome shotgun (WGS) entry which is preliminary data.</text>
</comment>
<evidence type="ECO:0000256" key="1">
    <source>
        <dbReference type="SAM" id="SignalP"/>
    </source>
</evidence>
<reference evidence="2 3" key="1">
    <citation type="submission" date="2023-03" db="EMBL/GenBank/DDBJ databases">
        <title>Draft genome sequence of Thalassotalea insulae KCTC 62186T.</title>
        <authorList>
            <person name="Sawabe T."/>
        </authorList>
    </citation>
    <scope>NUCLEOTIDE SEQUENCE [LARGE SCALE GENOMIC DNA]</scope>
    <source>
        <strain evidence="2 3">KCTC 62186</strain>
    </source>
</reference>
<evidence type="ECO:0000313" key="3">
    <source>
        <dbReference type="Proteomes" id="UP001157186"/>
    </source>
</evidence>
<feature type="signal peptide" evidence="1">
    <location>
        <begin position="1"/>
        <end position="25"/>
    </location>
</feature>
<keyword evidence="3" id="KW-1185">Reference proteome</keyword>
<protein>
    <recommendedName>
        <fullName evidence="4">DUF4154 domain-containing protein</fullName>
    </recommendedName>
</protein>
<keyword evidence="1" id="KW-0732">Signal</keyword>
<gene>
    <name evidence="2" type="ORF">tinsulaeT_25610</name>
</gene>
<proteinExistence type="predicted"/>
<dbReference type="InterPro" id="IPR025293">
    <property type="entry name" value="YfiR/HmsC-like"/>
</dbReference>
<feature type="chain" id="PRO_5046263246" description="DUF4154 domain-containing protein" evidence="1">
    <location>
        <begin position="26"/>
        <end position="169"/>
    </location>
</feature>
<dbReference type="RefSeq" id="WP_284245122.1">
    <property type="nucleotide sequence ID" value="NZ_BSST01000001.1"/>
</dbReference>
<evidence type="ECO:0008006" key="4">
    <source>
        <dbReference type="Google" id="ProtNLM"/>
    </source>
</evidence>
<dbReference type="Pfam" id="PF13689">
    <property type="entry name" value="DUF4154"/>
    <property type="match status" value="1"/>
</dbReference>